<protein>
    <recommendedName>
        <fullName evidence="2 5">Elongation factor Ts</fullName>
        <shortName evidence="5">EF-Ts</shortName>
    </recommendedName>
</protein>
<evidence type="ECO:0000256" key="4">
    <source>
        <dbReference type="ARBA" id="ARBA00022917"/>
    </source>
</evidence>
<comment type="similarity">
    <text evidence="1 5">Belongs to the EF-Ts family.</text>
</comment>
<feature type="domain" description="Translation elongation factor EFTs/EF1B dimerisation" evidence="6">
    <location>
        <begin position="71"/>
        <end position="255"/>
    </location>
</feature>
<comment type="caution">
    <text evidence="7">The sequence shown here is derived from an EMBL/GenBank/DDBJ whole genome shotgun (WGS) entry which is preliminary data.</text>
</comment>
<dbReference type="AlphaFoldDB" id="K1YVI5"/>
<keyword evidence="3 5" id="KW-0251">Elongation factor</keyword>
<feature type="region of interest" description="Involved in Mg(2+) ion dislocation from EF-Tu" evidence="5">
    <location>
        <begin position="78"/>
        <end position="81"/>
    </location>
</feature>
<dbReference type="PANTHER" id="PTHR11741">
    <property type="entry name" value="ELONGATION FACTOR TS"/>
    <property type="match status" value="1"/>
</dbReference>
<name>K1YVI5_9BACT</name>
<comment type="function">
    <text evidence="5">Associates with the EF-Tu.GDP complex and induces the exchange of GDP to GTP. It remains bound to the aminoacyl-tRNA.EF-Tu.GTP complex up to the GTP hydrolysis stage on the ribosome.</text>
</comment>
<sequence>MVTAQLIKELRERTGVGMSDCKNALVETNGDLDAAIDILRKKGLAKAAKRAGNETGEGKIKIVIDGTDAYVAVVGCETDFVSRNEVFEEMISKFIEIRKTAASDETALIIAEELKASEYTLKVGENIEIRTLTKISGPVLASYVHSNFKNAALIVAKAGSDTEALKMVAMHIVATQPQVLAPTDISDEVVAKEKEIQLAIMQEDPKNATKPADILLKIIDGKMTKFREENALLTQQFVVNPDQKVKDFIGDAIISFYKFSI</sequence>
<evidence type="ECO:0000256" key="1">
    <source>
        <dbReference type="ARBA" id="ARBA00005532"/>
    </source>
</evidence>
<dbReference type="PANTHER" id="PTHR11741:SF0">
    <property type="entry name" value="ELONGATION FACTOR TS, MITOCHONDRIAL"/>
    <property type="match status" value="1"/>
</dbReference>
<dbReference type="Gene3D" id="3.30.479.20">
    <property type="entry name" value="Elongation factor Ts, dimerisation domain"/>
    <property type="match status" value="2"/>
</dbReference>
<accession>K1YVI5</accession>
<dbReference type="NCBIfam" id="TIGR00116">
    <property type="entry name" value="tsf"/>
    <property type="match status" value="1"/>
</dbReference>
<comment type="subcellular location">
    <subcellularLocation>
        <location evidence="5">Cytoplasm</location>
    </subcellularLocation>
</comment>
<dbReference type="InterPro" id="IPR001816">
    <property type="entry name" value="Transl_elong_EFTs/EF1B"/>
</dbReference>
<proteinExistence type="inferred from homology"/>
<evidence type="ECO:0000256" key="3">
    <source>
        <dbReference type="ARBA" id="ARBA00022768"/>
    </source>
</evidence>
<evidence type="ECO:0000256" key="2">
    <source>
        <dbReference type="ARBA" id="ARBA00016956"/>
    </source>
</evidence>
<dbReference type="InterPro" id="IPR009060">
    <property type="entry name" value="UBA-like_sf"/>
</dbReference>
<dbReference type="EMBL" id="AMFJ01034467">
    <property type="protein sequence ID" value="EKD29239.1"/>
    <property type="molecule type" value="Genomic_DNA"/>
</dbReference>
<dbReference type="InterPro" id="IPR036402">
    <property type="entry name" value="EF-Ts_dimer_sf"/>
</dbReference>
<dbReference type="GO" id="GO:0005737">
    <property type="term" value="C:cytoplasm"/>
    <property type="evidence" value="ECO:0007669"/>
    <property type="project" value="UniProtKB-SubCell"/>
</dbReference>
<evidence type="ECO:0000259" key="6">
    <source>
        <dbReference type="Pfam" id="PF00889"/>
    </source>
</evidence>
<dbReference type="PROSITE" id="PS01126">
    <property type="entry name" value="EF_TS_1"/>
    <property type="match status" value="1"/>
</dbReference>
<dbReference type="Gene3D" id="1.10.286.20">
    <property type="match status" value="1"/>
</dbReference>
<dbReference type="CDD" id="cd14275">
    <property type="entry name" value="UBA_EF-Ts"/>
    <property type="match status" value="1"/>
</dbReference>
<dbReference type="Gene3D" id="1.10.8.10">
    <property type="entry name" value="DNA helicase RuvA subunit, C-terminal domain"/>
    <property type="match status" value="1"/>
</dbReference>
<dbReference type="SUPFAM" id="SSF46934">
    <property type="entry name" value="UBA-like"/>
    <property type="match status" value="1"/>
</dbReference>
<evidence type="ECO:0000256" key="5">
    <source>
        <dbReference type="HAMAP-Rule" id="MF_00050"/>
    </source>
</evidence>
<dbReference type="HAMAP" id="MF_00050">
    <property type="entry name" value="EF_Ts"/>
    <property type="match status" value="1"/>
</dbReference>
<dbReference type="FunFam" id="1.10.8.10:FF:000001">
    <property type="entry name" value="Elongation factor Ts"/>
    <property type="match status" value="1"/>
</dbReference>
<organism evidence="7">
    <name type="scientific">uncultured bacterium</name>
    <name type="common">gcode 4</name>
    <dbReference type="NCBI Taxonomy" id="1234023"/>
    <lineage>
        <taxon>Bacteria</taxon>
        <taxon>environmental samples</taxon>
    </lineage>
</organism>
<gene>
    <name evidence="5" type="primary">tsf</name>
    <name evidence="7" type="ORF">ACD_78C00467G0006</name>
</gene>
<dbReference type="GO" id="GO:0003746">
    <property type="term" value="F:translation elongation factor activity"/>
    <property type="evidence" value="ECO:0007669"/>
    <property type="project" value="UniProtKB-UniRule"/>
</dbReference>
<dbReference type="SUPFAM" id="SSF54713">
    <property type="entry name" value="Elongation factor Ts (EF-Ts), dimerisation domain"/>
    <property type="match status" value="1"/>
</dbReference>
<dbReference type="Pfam" id="PF00889">
    <property type="entry name" value="EF_TS"/>
    <property type="match status" value="1"/>
</dbReference>
<reference evidence="7" key="1">
    <citation type="journal article" date="2012" name="Science">
        <title>Fermentation, hydrogen, and sulfur metabolism in multiple uncultivated bacterial phyla.</title>
        <authorList>
            <person name="Wrighton K.C."/>
            <person name="Thomas B.C."/>
            <person name="Sharon I."/>
            <person name="Miller C.S."/>
            <person name="Castelle C.J."/>
            <person name="VerBerkmoes N.C."/>
            <person name="Wilkins M.J."/>
            <person name="Hettich R.L."/>
            <person name="Lipton M.S."/>
            <person name="Williams K.H."/>
            <person name="Long P.E."/>
            <person name="Banfield J.F."/>
        </authorList>
    </citation>
    <scope>NUCLEOTIDE SEQUENCE [LARGE SCALE GENOMIC DNA]</scope>
</reference>
<dbReference type="InterPro" id="IPR018101">
    <property type="entry name" value="Transl_elong_Ts_CS"/>
</dbReference>
<keyword evidence="5" id="KW-0963">Cytoplasm</keyword>
<keyword evidence="4 5" id="KW-0648">Protein biosynthesis</keyword>
<dbReference type="InterPro" id="IPR014039">
    <property type="entry name" value="Transl_elong_EFTs/EF1B_dimer"/>
</dbReference>
<evidence type="ECO:0000313" key="7">
    <source>
        <dbReference type="EMBL" id="EKD29239.1"/>
    </source>
</evidence>